<gene>
    <name evidence="2" type="ORF">CUN51_06850</name>
</gene>
<dbReference type="Gene3D" id="3.30.1490.270">
    <property type="match status" value="1"/>
</dbReference>
<dbReference type="AlphaFoldDB" id="A0A2M8NZG5"/>
<evidence type="ECO:0000259" key="1">
    <source>
        <dbReference type="Pfam" id="PF14403"/>
    </source>
</evidence>
<dbReference type="EMBL" id="PGTK01000007">
    <property type="protein sequence ID" value="PJF30697.1"/>
    <property type="molecule type" value="Genomic_DNA"/>
</dbReference>
<proteinExistence type="predicted"/>
<feature type="domain" description="Circularly permuted ATP-grasp type 2" evidence="1">
    <location>
        <begin position="125"/>
        <end position="427"/>
    </location>
</feature>
<name>A0A2M8NZG5_9CHLR</name>
<protein>
    <recommendedName>
        <fullName evidence="1">Circularly permuted ATP-grasp type 2 domain-containing protein</fullName>
    </recommendedName>
</protein>
<reference evidence="2 3" key="1">
    <citation type="submission" date="2017-11" db="EMBL/GenBank/DDBJ databases">
        <title>Evolution of Phototrophy in the Chloroflexi Phylum Driven by Horizontal Gene Transfer.</title>
        <authorList>
            <person name="Ward L.M."/>
            <person name="Hemp J."/>
            <person name="Shih P.M."/>
            <person name="Mcglynn S.E."/>
            <person name="Fischer W."/>
        </authorList>
    </citation>
    <scope>NUCLEOTIDE SEQUENCE [LARGE SCALE GENOMIC DNA]</scope>
    <source>
        <strain evidence="2">CP2_2F</strain>
    </source>
</reference>
<dbReference type="Proteomes" id="UP000228921">
    <property type="component" value="Unassembled WGS sequence"/>
</dbReference>
<dbReference type="Pfam" id="PF14403">
    <property type="entry name" value="CP_ATPgrasp_2"/>
    <property type="match status" value="1"/>
</dbReference>
<dbReference type="InterPro" id="IPR025841">
    <property type="entry name" value="CP_ATPgrasp_2"/>
</dbReference>
<sequence>MLRDAIAFYNDLLDDQTALEAQAVLNEQLRARRLFFGERAVCNVLRPHFYQPEQWDFLKRETETLLRAFAKAHHACLRDPELRAQLALEPYEEALFSLEIGYEAPWNTSRLDSFYDPDAARLKFVEYNAETPAGMGYVDEMAEAFLSLEVMRRFQQHYTVRSFTLVRSLIATLMDAYRQWSGKDHPERPQIAIADWQDVQTLNEHHIIRDYMEQAGYRAILCDPRAMEFRNGALYVGDFRVDLIYKRVLASELIGRMGTDNPIVQALKARAVCMCNAFSAKLMAKKASFALLSDEQNAYLFTAEERAAIEAYIPWTRRVSERHTHFHGQRVDLVPFIAENKAFLVLKPNDEYGGKGVTIGWEATDEQWAATLHQALIQPYVVQERAEAAFEDYPTVVDGKLHIARRLVDADPYIYHGKTVSGGLTRLSAMSLLNVTAGGGSITPTFIIEKRD</sequence>
<evidence type="ECO:0000313" key="2">
    <source>
        <dbReference type="EMBL" id="PJF30697.1"/>
    </source>
</evidence>
<evidence type="ECO:0000313" key="3">
    <source>
        <dbReference type="Proteomes" id="UP000228921"/>
    </source>
</evidence>
<organism evidence="2 3">
    <name type="scientific">Candidatus Thermofonsia Clade 1 bacterium</name>
    <dbReference type="NCBI Taxonomy" id="2364210"/>
    <lineage>
        <taxon>Bacteria</taxon>
        <taxon>Bacillati</taxon>
        <taxon>Chloroflexota</taxon>
        <taxon>Candidatus Thermofontia</taxon>
        <taxon>Candidatus Thermofonsia Clade 1</taxon>
    </lineage>
</organism>
<comment type="caution">
    <text evidence="2">The sequence shown here is derived from an EMBL/GenBank/DDBJ whole genome shotgun (WGS) entry which is preliminary data.</text>
</comment>
<dbReference type="SUPFAM" id="SSF56059">
    <property type="entry name" value="Glutathione synthetase ATP-binding domain-like"/>
    <property type="match status" value="1"/>
</dbReference>
<accession>A0A2M8NZG5</accession>